<reference evidence="1" key="2">
    <citation type="submission" date="2021-08" db="EMBL/GenBank/DDBJ databases">
        <authorList>
            <person name="Tani A."/>
            <person name="Ola A."/>
            <person name="Ogura Y."/>
            <person name="Katsura K."/>
            <person name="Hayashi T."/>
        </authorList>
    </citation>
    <scope>NUCLEOTIDE SEQUENCE</scope>
    <source>
        <strain evidence="1">DSM 19015</strain>
    </source>
</reference>
<proteinExistence type="predicted"/>
<evidence type="ECO:0000313" key="2">
    <source>
        <dbReference type="Proteomes" id="UP001055125"/>
    </source>
</evidence>
<name>A0ABQ4RVT6_9HYPH</name>
<dbReference type="RefSeq" id="WP_238244104.1">
    <property type="nucleotide sequence ID" value="NZ_BPQP01000031.1"/>
</dbReference>
<organism evidence="1 2">
    <name type="scientific">Methylobacterium iners</name>
    <dbReference type="NCBI Taxonomy" id="418707"/>
    <lineage>
        <taxon>Bacteria</taxon>
        <taxon>Pseudomonadati</taxon>
        <taxon>Pseudomonadota</taxon>
        <taxon>Alphaproteobacteria</taxon>
        <taxon>Hyphomicrobiales</taxon>
        <taxon>Methylobacteriaceae</taxon>
        <taxon>Methylobacterium</taxon>
    </lineage>
</organism>
<evidence type="ECO:0000313" key="1">
    <source>
        <dbReference type="EMBL" id="GJD94943.1"/>
    </source>
</evidence>
<keyword evidence="2" id="KW-1185">Reference proteome</keyword>
<dbReference type="EMBL" id="BPQP01000031">
    <property type="protein sequence ID" value="GJD94943.1"/>
    <property type="molecule type" value="Genomic_DNA"/>
</dbReference>
<dbReference type="Pfam" id="PF19879">
    <property type="entry name" value="DUF6352"/>
    <property type="match status" value="1"/>
</dbReference>
<accession>A0ABQ4RVT6</accession>
<comment type="caution">
    <text evidence="1">The sequence shown here is derived from an EMBL/GenBank/DDBJ whole genome shotgun (WGS) entry which is preliminary data.</text>
</comment>
<reference evidence="1" key="1">
    <citation type="journal article" date="2021" name="Front. Microbiol.">
        <title>Comprehensive Comparative Genomics and Phenotyping of Methylobacterium Species.</title>
        <authorList>
            <person name="Alessa O."/>
            <person name="Ogura Y."/>
            <person name="Fujitani Y."/>
            <person name="Takami H."/>
            <person name="Hayashi T."/>
            <person name="Sahin N."/>
            <person name="Tani A."/>
        </authorList>
    </citation>
    <scope>NUCLEOTIDE SEQUENCE</scope>
    <source>
        <strain evidence="1">DSM 19015</strain>
    </source>
</reference>
<gene>
    <name evidence="1" type="ORF">OCOJLMKI_2150</name>
</gene>
<sequence>MREFWVASGHHLAGRTEGGGLAVTDELILAYLARPELVPPEEACPAERDLHATLLAEPRRPVAPEEVAGLADSDARENWAMMLAFRERLLAARSVEAAYLDLVRNGLKGTPPLFLNQLVHLILRNALDGCEDPYVLRAGELFFRTQRVSFHEGRVLLADAEVIEAREAGGQSPLLAMFGHEPASELDVLVDENAWSYWSRSDAHSMVLDLGANPRSREGLARAVEAWIRHLLNAECRVEPILAMEDPDWRWFVGLDAEATRIGNALWNGEALDAAVQSRLLALFRLAFADGTPVDPRAAGRPVYLLLAMDADKRVTLKPQNLVAGLPLVAGGQSA</sequence>
<dbReference type="Proteomes" id="UP001055125">
    <property type="component" value="Unassembled WGS sequence"/>
</dbReference>
<dbReference type="InterPro" id="IPR045932">
    <property type="entry name" value="DUF6352"/>
</dbReference>
<protein>
    <submittedName>
        <fullName evidence="1">Uncharacterized protein</fullName>
    </submittedName>
</protein>